<evidence type="ECO:0000313" key="2">
    <source>
        <dbReference type="Proteomes" id="UP000178774"/>
    </source>
</evidence>
<comment type="caution">
    <text evidence="1">The sequence shown here is derived from an EMBL/GenBank/DDBJ whole genome shotgun (WGS) entry which is preliminary data.</text>
</comment>
<evidence type="ECO:0000313" key="1">
    <source>
        <dbReference type="EMBL" id="OGZ66468.1"/>
    </source>
</evidence>
<gene>
    <name evidence="1" type="ORF">A2822_01875</name>
</gene>
<organism evidence="1 2">
    <name type="scientific">Candidatus Staskawiczbacteria bacterium RIFCSPHIGHO2_01_FULL_41_41</name>
    <dbReference type="NCBI Taxonomy" id="1802203"/>
    <lineage>
        <taxon>Bacteria</taxon>
        <taxon>Candidatus Staskawicziibacteriota</taxon>
    </lineage>
</organism>
<protein>
    <submittedName>
        <fullName evidence="1">Uncharacterized protein</fullName>
    </submittedName>
</protein>
<proteinExistence type="predicted"/>
<sequence>MVSKIFSASEQRKERKLERFIKRKNKLISAAQPPSGNTKNPKPWTFFCRLNGLEEALPPDKEGFVKKLAQIMANANYQNLNPTIVYKKLCGILEMEVAQRQMIGKAIDHRECKKWSVGKHRVFFAVDESNRIVRISFLWRKDAYGGH</sequence>
<dbReference type="EMBL" id="MHOP01000005">
    <property type="protein sequence ID" value="OGZ66468.1"/>
    <property type="molecule type" value="Genomic_DNA"/>
</dbReference>
<accession>A0A1G2HXA0</accession>
<name>A0A1G2HXA0_9BACT</name>
<reference evidence="1 2" key="1">
    <citation type="journal article" date="2016" name="Nat. Commun.">
        <title>Thousands of microbial genomes shed light on interconnected biogeochemical processes in an aquifer system.</title>
        <authorList>
            <person name="Anantharaman K."/>
            <person name="Brown C.T."/>
            <person name="Hug L.A."/>
            <person name="Sharon I."/>
            <person name="Castelle C.J."/>
            <person name="Probst A.J."/>
            <person name="Thomas B.C."/>
            <person name="Singh A."/>
            <person name="Wilkins M.J."/>
            <person name="Karaoz U."/>
            <person name="Brodie E.L."/>
            <person name="Williams K.H."/>
            <person name="Hubbard S.S."/>
            <person name="Banfield J.F."/>
        </authorList>
    </citation>
    <scope>NUCLEOTIDE SEQUENCE [LARGE SCALE GENOMIC DNA]</scope>
</reference>
<dbReference type="Proteomes" id="UP000178774">
    <property type="component" value="Unassembled WGS sequence"/>
</dbReference>
<dbReference type="AlphaFoldDB" id="A0A1G2HXA0"/>